<protein>
    <submittedName>
        <fullName evidence="3">Protein kinase domain containing protein</fullName>
    </submittedName>
</protein>
<evidence type="ECO:0000313" key="3">
    <source>
        <dbReference type="EMBL" id="ETO30890.1"/>
    </source>
</evidence>
<dbReference type="AlphaFoldDB" id="X6NX67"/>
<feature type="domain" description="Protein kinase" evidence="2">
    <location>
        <begin position="137"/>
        <end position="485"/>
    </location>
</feature>
<proteinExistence type="predicted"/>
<dbReference type="Pfam" id="PF00069">
    <property type="entry name" value="Pkinase"/>
    <property type="match status" value="1"/>
</dbReference>
<feature type="region of interest" description="Disordered" evidence="1">
    <location>
        <begin position="1"/>
        <end position="81"/>
    </location>
</feature>
<dbReference type="PROSITE" id="PS50011">
    <property type="entry name" value="PROTEIN_KINASE_DOM"/>
    <property type="match status" value="1"/>
</dbReference>
<name>X6NX67_RETFI</name>
<sequence>MLATLKAVEQSTVPTTLATYEDDAREDEKDVEPALPESEEKSETSEENASAKRSDSSVTPHEMDEIREQEEEFQTKKTEPEVQSTWGANGVYYPMNNAICGFFDIRIHNNRVFSTPFWYVPQQDESGVVSWYTFARYKYEKLLANTLQGYICVVQDQYANCRWAVKAVHKRNITLRLSNNEIKVPENFLNEVAILRRISAQKQQGQVARPELQFFTGLVDYWETRDQIFVAMEYCNGQDLFDFVQQTLHKRNEWKPKVESLEHHEMMMKSDNVYPRFRIIRNLFLQMVSAVQYLHQVLHICHRDISLENFIVFFPSNCNSSNRDDANRLHLKLIDFGLAKDWSHSILYENSSEKGNGHVLKEQRNASLSDSSFVSNKCVGKLHYQSPECYNCHTSSQNTYNCKLNDTYCLGICLAMLLFRQHLYKLPSATDSKFAHLIKHGVMHFIQSSKCQYLVNQETVDLLEHLLVPESKRLFIQDVYRHPFFHPSTLSSS</sequence>
<feature type="compositionally biased region" description="Basic and acidic residues" evidence="1">
    <location>
        <begin position="26"/>
        <end position="66"/>
    </location>
</feature>
<dbReference type="GO" id="GO:0004674">
    <property type="term" value="F:protein serine/threonine kinase activity"/>
    <property type="evidence" value="ECO:0007669"/>
    <property type="project" value="TreeGrafter"/>
</dbReference>
<dbReference type="Proteomes" id="UP000023152">
    <property type="component" value="Unassembled WGS sequence"/>
</dbReference>
<dbReference type="PROSITE" id="PS00109">
    <property type="entry name" value="PROTEIN_KINASE_TYR"/>
    <property type="match status" value="1"/>
</dbReference>
<dbReference type="OrthoDB" id="541276at2759"/>
<feature type="compositionally biased region" description="Polar residues" evidence="1">
    <location>
        <begin position="9"/>
        <end position="18"/>
    </location>
</feature>
<keyword evidence="3" id="KW-0808">Transferase</keyword>
<reference evidence="3 4" key="1">
    <citation type="journal article" date="2013" name="Curr. Biol.">
        <title>The Genome of the Foraminiferan Reticulomyxa filosa.</title>
        <authorList>
            <person name="Glockner G."/>
            <person name="Hulsmann N."/>
            <person name="Schleicher M."/>
            <person name="Noegel A.A."/>
            <person name="Eichinger L."/>
            <person name="Gallinger C."/>
            <person name="Pawlowski J."/>
            <person name="Sierra R."/>
            <person name="Euteneuer U."/>
            <person name="Pillet L."/>
            <person name="Moustafa A."/>
            <person name="Platzer M."/>
            <person name="Groth M."/>
            <person name="Szafranski K."/>
            <person name="Schliwa M."/>
        </authorList>
    </citation>
    <scope>NUCLEOTIDE SEQUENCE [LARGE SCALE GENOMIC DNA]</scope>
</reference>
<dbReference type="SMART" id="SM00220">
    <property type="entry name" value="S_TKc"/>
    <property type="match status" value="1"/>
</dbReference>
<dbReference type="SUPFAM" id="SSF56112">
    <property type="entry name" value="Protein kinase-like (PK-like)"/>
    <property type="match status" value="1"/>
</dbReference>
<accession>X6NX67</accession>
<comment type="caution">
    <text evidence="3">The sequence shown here is derived from an EMBL/GenBank/DDBJ whole genome shotgun (WGS) entry which is preliminary data.</text>
</comment>
<evidence type="ECO:0000259" key="2">
    <source>
        <dbReference type="PROSITE" id="PS50011"/>
    </source>
</evidence>
<dbReference type="InterPro" id="IPR000719">
    <property type="entry name" value="Prot_kinase_dom"/>
</dbReference>
<gene>
    <name evidence="3" type="ORF">RFI_06227</name>
</gene>
<dbReference type="PANTHER" id="PTHR44167:SF24">
    <property type="entry name" value="SERINE_THREONINE-PROTEIN KINASE CHK2"/>
    <property type="match status" value="1"/>
</dbReference>
<dbReference type="GO" id="GO:0005524">
    <property type="term" value="F:ATP binding"/>
    <property type="evidence" value="ECO:0007669"/>
    <property type="project" value="InterPro"/>
</dbReference>
<dbReference type="Gene3D" id="1.10.510.10">
    <property type="entry name" value="Transferase(Phosphotransferase) domain 1"/>
    <property type="match status" value="1"/>
</dbReference>
<dbReference type="InterPro" id="IPR011009">
    <property type="entry name" value="Kinase-like_dom_sf"/>
</dbReference>
<keyword evidence="4" id="KW-1185">Reference proteome</keyword>
<dbReference type="GO" id="GO:0005634">
    <property type="term" value="C:nucleus"/>
    <property type="evidence" value="ECO:0007669"/>
    <property type="project" value="TreeGrafter"/>
</dbReference>
<organism evidence="3 4">
    <name type="scientific">Reticulomyxa filosa</name>
    <dbReference type="NCBI Taxonomy" id="46433"/>
    <lineage>
        <taxon>Eukaryota</taxon>
        <taxon>Sar</taxon>
        <taxon>Rhizaria</taxon>
        <taxon>Retaria</taxon>
        <taxon>Foraminifera</taxon>
        <taxon>Monothalamids</taxon>
        <taxon>Reticulomyxidae</taxon>
        <taxon>Reticulomyxa</taxon>
    </lineage>
</organism>
<dbReference type="Gene3D" id="3.30.200.20">
    <property type="entry name" value="Phosphorylase Kinase, domain 1"/>
    <property type="match status" value="1"/>
</dbReference>
<dbReference type="EMBL" id="ASPP01005252">
    <property type="protein sequence ID" value="ETO30890.1"/>
    <property type="molecule type" value="Genomic_DNA"/>
</dbReference>
<dbReference type="InterPro" id="IPR008266">
    <property type="entry name" value="Tyr_kinase_AS"/>
</dbReference>
<keyword evidence="3" id="KW-0418">Kinase</keyword>
<evidence type="ECO:0000256" key="1">
    <source>
        <dbReference type="SAM" id="MobiDB-lite"/>
    </source>
</evidence>
<dbReference type="PANTHER" id="PTHR44167">
    <property type="entry name" value="OVARIAN-SPECIFIC SERINE/THREONINE-PROTEIN KINASE LOK-RELATED"/>
    <property type="match status" value="1"/>
</dbReference>
<dbReference type="GO" id="GO:0044773">
    <property type="term" value="P:mitotic DNA damage checkpoint signaling"/>
    <property type="evidence" value="ECO:0007669"/>
    <property type="project" value="TreeGrafter"/>
</dbReference>
<evidence type="ECO:0000313" key="4">
    <source>
        <dbReference type="Proteomes" id="UP000023152"/>
    </source>
</evidence>